<dbReference type="PATRIC" id="fig|1028800.3.peg.662"/>
<gene>
    <name evidence="1" type="ORF">RG540_CH06530</name>
</gene>
<organism evidence="1 2">
    <name type="scientific">Neorhizobium galegae bv. orientalis str. HAMBI 540</name>
    <dbReference type="NCBI Taxonomy" id="1028800"/>
    <lineage>
        <taxon>Bacteria</taxon>
        <taxon>Pseudomonadati</taxon>
        <taxon>Pseudomonadota</taxon>
        <taxon>Alphaproteobacteria</taxon>
        <taxon>Hyphomicrobiales</taxon>
        <taxon>Rhizobiaceae</taxon>
        <taxon>Rhizobium/Agrobacterium group</taxon>
        <taxon>Neorhizobium</taxon>
    </lineage>
</organism>
<dbReference type="Proteomes" id="UP000028181">
    <property type="component" value="Chromosome I"/>
</dbReference>
<dbReference type="EMBL" id="HG938353">
    <property type="protein sequence ID" value="CDN46843.1"/>
    <property type="molecule type" value="Genomic_DNA"/>
</dbReference>
<dbReference type="KEGG" id="ngg:RG540_CH06530"/>
<keyword evidence="2" id="KW-1185">Reference proteome</keyword>
<accession>A0A068SKZ6</accession>
<reference evidence="2" key="1">
    <citation type="journal article" date="2014" name="BMC Genomics">
        <title>Genome sequencing of two Neorhizobium galegae strains reveals a noeT gene responsible for the unusual acetylation of the nodulation factors.</title>
        <authorList>
            <person name="Osterman J."/>
            <person name="Marsh J."/>
            <person name="Laine P.K."/>
            <person name="Zeng Z."/>
            <person name="Alatalo E."/>
            <person name="Sullivan J.T."/>
            <person name="Young J.P."/>
            <person name="Thomas-Oates J."/>
            <person name="Paulin L."/>
            <person name="Lindstrom K."/>
        </authorList>
    </citation>
    <scope>NUCLEOTIDE SEQUENCE [LARGE SCALE GENOMIC DNA]</scope>
    <source>
        <strain evidence="2">HAMBI 540</strain>
    </source>
</reference>
<evidence type="ECO:0000313" key="1">
    <source>
        <dbReference type="EMBL" id="CDN46843.1"/>
    </source>
</evidence>
<name>A0A068SKZ6_NEOGA</name>
<dbReference type="AlphaFoldDB" id="A0A068SKZ6"/>
<proteinExistence type="predicted"/>
<dbReference type="HOGENOM" id="CLU_2168267_0_0_5"/>
<dbReference type="GeneID" id="24255387"/>
<dbReference type="RefSeq" id="WP_038584470.1">
    <property type="nucleotide sequence ID" value="NZ_HG938353.1"/>
</dbReference>
<evidence type="ECO:0000313" key="2">
    <source>
        <dbReference type="Proteomes" id="UP000028181"/>
    </source>
</evidence>
<sequence length="110" mass="12448">MSNTPETHLVNIPERGGLIRVTSEQLSKLCSHPKIVMNRNKALFDRIGTSLTFFVTEDYGPTMSYIDEVLASDNPPLFTPETKKKIIAARRFARQNLAKGYMVSQNLDDF</sequence>
<protein>
    <submittedName>
        <fullName evidence="1">Uncharacterized protein</fullName>
    </submittedName>
</protein>